<sequence>MYRFFMKKKVKLNQKGFTLIELLAVIVILAILAAIAIPSVISIMHSQNQKALAQNGLNAIHAAKLYVADNNIDQSTSDLTTSNQLKPYVDKAGGVSGDYTVSVTFSSSDGSATYTVTSGDLPNTATSATESQLINYSKTGSGISTPASSSTTGG</sequence>
<evidence type="ECO:0000256" key="2">
    <source>
        <dbReference type="ARBA" id="ARBA00023287"/>
    </source>
</evidence>
<reference evidence="3 4" key="1">
    <citation type="submission" date="2021-01" db="EMBL/GenBank/DDBJ databases">
        <title>Genomic Encyclopedia of Type Strains, Phase IV (KMG-IV): sequencing the most valuable type-strain genomes for metagenomic binning, comparative biology and taxonomic classification.</title>
        <authorList>
            <person name="Goeker M."/>
        </authorList>
    </citation>
    <scope>NUCLEOTIDE SEQUENCE [LARGE SCALE GENOMIC DNA]</scope>
    <source>
        <strain evidence="3 4">DSM 100968</strain>
    </source>
</reference>
<organism evidence="3 4">
    <name type="scientific">Sporolactobacillus spathodeae</name>
    <dbReference type="NCBI Taxonomy" id="1465502"/>
    <lineage>
        <taxon>Bacteria</taxon>
        <taxon>Bacillati</taxon>
        <taxon>Bacillota</taxon>
        <taxon>Bacilli</taxon>
        <taxon>Bacillales</taxon>
        <taxon>Sporolactobacillaceae</taxon>
        <taxon>Sporolactobacillus</taxon>
    </lineage>
</organism>
<dbReference type="EMBL" id="JAFBEV010000005">
    <property type="protein sequence ID" value="MBM7657409.1"/>
    <property type="molecule type" value="Genomic_DNA"/>
</dbReference>
<dbReference type="Gene3D" id="3.30.700.10">
    <property type="entry name" value="Glycoprotein, Type 4 Pilin"/>
    <property type="match status" value="1"/>
</dbReference>
<dbReference type="SUPFAM" id="SSF54523">
    <property type="entry name" value="Pili subunits"/>
    <property type="match status" value="1"/>
</dbReference>
<proteinExistence type="predicted"/>
<accession>A0ABS2Q6J0</accession>
<dbReference type="NCBIfam" id="TIGR02532">
    <property type="entry name" value="IV_pilin_GFxxxE"/>
    <property type="match status" value="1"/>
</dbReference>
<protein>
    <submittedName>
        <fullName evidence="3">Type IV pilus assembly protein PilA</fullName>
    </submittedName>
</protein>
<evidence type="ECO:0000313" key="3">
    <source>
        <dbReference type="EMBL" id="MBM7657409.1"/>
    </source>
</evidence>
<keyword evidence="4" id="KW-1185">Reference proteome</keyword>
<gene>
    <name evidence="3" type="ORF">JOC27_000852</name>
</gene>
<keyword evidence="2" id="KW-0178">Competence</keyword>
<dbReference type="InterPro" id="IPR045584">
    <property type="entry name" value="Pilin-like"/>
</dbReference>
<name>A0ABS2Q6J0_9BACL</name>
<evidence type="ECO:0000313" key="4">
    <source>
        <dbReference type="Proteomes" id="UP000823201"/>
    </source>
</evidence>
<comment type="caution">
    <text evidence="3">The sequence shown here is derived from an EMBL/GenBank/DDBJ whole genome shotgun (WGS) entry which is preliminary data.</text>
</comment>
<dbReference type="Pfam" id="PF07963">
    <property type="entry name" value="N_methyl"/>
    <property type="match status" value="1"/>
</dbReference>
<dbReference type="InterPro" id="IPR012902">
    <property type="entry name" value="N_methyl_site"/>
</dbReference>
<dbReference type="PANTHER" id="PTHR30093">
    <property type="entry name" value="GENERAL SECRETION PATHWAY PROTEIN G"/>
    <property type="match status" value="1"/>
</dbReference>
<comment type="subcellular location">
    <subcellularLocation>
        <location evidence="1">Cell surface</location>
    </subcellularLocation>
</comment>
<evidence type="ECO:0000256" key="1">
    <source>
        <dbReference type="ARBA" id="ARBA00004241"/>
    </source>
</evidence>
<dbReference type="PROSITE" id="PS00409">
    <property type="entry name" value="PROKAR_NTER_METHYL"/>
    <property type="match status" value="1"/>
</dbReference>
<dbReference type="Proteomes" id="UP000823201">
    <property type="component" value="Unassembled WGS sequence"/>
</dbReference>
<dbReference type="RefSeq" id="WP_275587772.1">
    <property type="nucleotide sequence ID" value="NZ_CBCRXA010000004.1"/>
</dbReference>